<feature type="region of interest" description="Disordered" evidence="1">
    <location>
        <begin position="80"/>
        <end position="117"/>
    </location>
</feature>
<keyword evidence="2" id="KW-1185">Reference proteome</keyword>
<reference evidence="3" key="1">
    <citation type="submission" date="2025-08" db="UniProtKB">
        <authorList>
            <consortium name="RefSeq"/>
        </authorList>
    </citation>
    <scope>IDENTIFICATION</scope>
    <source>
        <tissue evidence="3">Tentacle</tissue>
    </source>
</reference>
<accession>A0A6P8IVU5</accession>
<organism evidence="2 3">
    <name type="scientific">Actinia tenebrosa</name>
    <name type="common">Australian red waratah sea anemone</name>
    <dbReference type="NCBI Taxonomy" id="6105"/>
    <lineage>
        <taxon>Eukaryota</taxon>
        <taxon>Metazoa</taxon>
        <taxon>Cnidaria</taxon>
        <taxon>Anthozoa</taxon>
        <taxon>Hexacorallia</taxon>
        <taxon>Actiniaria</taxon>
        <taxon>Actiniidae</taxon>
        <taxon>Actinia</taxon>
    </lineage>
</organism>
<name>A0A6P8IVU5_ACTTE</name>
<proteinExistence type="predicted"/>
<feature type="compositionally biased region" description="Basic and acidic residues" evidence="1">
    <location>
        <begin position="80"/>
        <end position="89"/>
    </location>
</feature>
<dbReference type="InterPro" id="IPR051077">
    <property type="entry name" value="Ca-dependent_lectin"/>
</dbReference>
<evidence type="ECO:0000256" key="1">
    <source>
        <dbReference type="SAM" id="MobiDB-lite"/>
    </source>
</evidence>
<protein>
    <submittedName>
        <fullName evidence="3">Uncharacterized protein LOC116304597</fullName>
    </submittedName>
</protein>
<dbReference type="GeneID" id="116304597"/>
<evidence type="ECO:0000313" key="3">
    <source>
        <dbReference type="RefSeq" id="XP_031570220.1"/>
    </source>
</evidence>
<dbReference type="AlphaFoldDB" id="A0A6P8IVU5"/>
<dbReference type="RefSeq" id="XP_031570220.1">
    <property type="nucleotide sequence ID" value="XM_031714360.1"/>
</dbReference>
<gene>
    <name evidence="3" type="primary">LOC116304597</name>
</gene>
<dbReference type="GO" id="GO:0005615">
    <property type="term" value="C:extracellular space"/>
    <property type="evidence" value="ECO:0007669"/>
    <property type="project" value="TreeGrafter"/>
</dbReference>
<dbReference type="PANTHER" id="PTHR24024:SF18">
    <property type="entry name" value="SHORT-CHAIN COLLAGEN C4-LIKE"/>
    <property type="match status" value="1"/>
</dbReference>
<sequence length="298" mass="32736">MSMLFCNRGMLCKAALLVAVSFVMFYGVQTTDVQQQNVRKQVIDPTKAAASLSQADMFQLFMNLEKRIIDLESKRSLILRGRDGRDGRDGAPGPMGPQGSKGEPGNQGVRGLPGPKSGGVQYVRWGRTTCPYNATLLYKGRIGGEHYSHSGGGANYVCLPETPKYGRYKDGVQKAGYMYGTEYHVTFYNPFTTSDLHDHDVPCAVCYVTRRSTKIMIPATNECPAEWTREYHGYLMTAYYDESHASEFICVDNDAEAAPGTSANLNGGVLYPVEGRCGSLPCHPYVDGRELTCAVCTK</sequence>
<dbReference type="InParanoid" id="A0A6P8IVU5"/>
<dbReference type="OrthoDB" id="6086925at2759"/>
<dbReference type="Proteomes" id="UP000515163">
    <property type="component" value="Unplaced"/>
</dbReference>
<evidence type="ECO:0000313" key="2">
    <source>
        <dbReference type="Proteomes" id="UP000515163"/>
    </source>
</evidence>
<dbReference type="KEGG" id="aten:116304597"/>
<dbReference type="PANTHER" id="PTHR24024">
    <property type="entry name" value="PULMONARY SURFACTANT-ASSOCIATED PROTEIN A"/>
    <property type="match status" value="1"/>
</dbReference>